<dbReference type="AlphaFoldDB" id="A0A934HRP5"/>
<dbReference type="PANTHER" id="PTHR36505:SF1">
    <property type="entry name" value="BLR1072 PROTEIN"/>
    <property type="match status" value="1"/>
</dbReference>
<evidence type="ECO:0000313" key="4">
    <source>
        <dbReference type="EMBL" id="MBI6629435.1"/>
    </source>
</evidence>
<dbReference type="Pfam" id="PF05239">
    <property type="entry name" value="PRC"/>
    <property type="match status" value="1"/>
</dbReference>
<dbReference type="SUPFAM" id="SSF50346">
    <property type="entry name" value="PRC-barrel domain"/>
    <property type="match status" value="1"/>
</dbReference>
<feature type="signal peptide" evidence="2">
    <location>
        <begin position="1"/>
        <end position="26"/>
    </location>
</feature>
<gene>
    <name evidence="4" type="ORF">JAO82_06015</name>
</gene>
<dbReference type="InterPro" id="IPR011033">
    <property type="entry name" value="PRC_barrel-like_sf"/>
</dbReference>
<keyword evidence="2" id="KW-0732">Signal</keyword>
<evidence type="ECO:0000313" key="5">
    <source>
        <dbReference type="Proteomes" id="UP000613255"/>
    </source>
</evidence>
<comment type="caution">
    <text evidence="4">The sequence shown here is derived from an EMBL/GenBank/DDBJ whole genome shotgun (WGS) entry which is preliminary data.</text>
</comment>
<name>A0A934HRP5_9RHOB</name>
<feature type="domain" description="PRC-barrel" evidence="3">
    <location>
        <begin position="106"/>
        <end position="168"/>
    </location>
</feature>
<feature type="region of interest" description="Disordered" evidence="1">
    <location>
        <begin position="29"/>
        <end position="90"/>
    </location>
</feature>
<reference evidence="4" key="1">
    <citation type="submission" date="2020-12" db="EMBL/GenBank/DDBJ databases">
        <title>Pontibaca salina gen. nov., sp. nov., isolated from marine sediment.</title>
        <authorList>
            <person name="Bo J."/>
            <person name="Wang S."/>
            <person name="Song X."/>
            <person name="Du Z."/>
        </authorList>
    </citation>
    <scope>NUCLEOTIDE SEQUENCE</scope>
    <source>
        <strain evidence="4">S1109L</strain>
    </source>
</reference>
<feature type="region of interest" description="Disordered" evidence="1">
    <location>
        <begin position="190"/>
        <end position="222"/>
    </location>
</feature>
<dbReference type="EMBL" id="JAEIJD010000003">
    <property type="protein sequence ID" value="MBI6629435.1"/>
    <property type="molecule type" value="Genomic_DNA"/>
</dbReference>
<dbReference type="InterPro" id="IPR027275">
    <property type="entry name" value="PRC-brl_dom"/>
</dbReference>
<keyword evidence="5" id="KW-1185">Reference proteome</keyword>
<dbReference type="PANTHER" id="PTHR36505">
    <property type="entry name" value="BLR1072 PROTEIN"/>
    <property type="match status" value="1"/>
</dbReference>
<feature type="chain" id="PRO_5037704498" evidence="2">
    <location>
        <begin position="27"/>
        <end position="222"/>
    </location>
</feature>
<dbReference type="Gene3D" id="2.30.30.240">
    <property type="entry name" value="PRC-barrel domain"/>
    <property type="match status" value="1"/>
</dbReference>
<dbReference type="RefSeq" id="WP_198685454.1">
    <property type="nucleotide sequence ID" value="NZ_JAEIJD010000003.1"/>
</dbReference>
<sequence length="222" mass="22388">MSKLFQTTCIAALAALLATVPITGFAQDTAPDNGATSEVAEPDAVDTEPPLGGMEPAPDPGAAMDDSSGTDLTPDGVMGEKPETDSDMATEAPAKPIEGQIILQSEDTILAKNLLGSTVYTTLGEQTVGSISDLIINLDGTVEGVVIGVGGFLGIGKKLVAVKMDSLDVSTNATGSARLTSSATKADLEAAEPFVTAKEQQDAEAAQQVPDATVGGEPVAAE</sequence>
<evidence type="ECO:0000259" key="3">
    <source>
        <dbReference type="Pfam" id="PF05239"/>
    </source>
</evidence>
<protein>
    <submittedName>
        <fullName evidence="4">PRC-barrel domain-containing protein</fullName>
    </submittedName>
</protein>
<organism evidence="4 5">
    <name type="scientific">Pontibaca salina</name>
    <dbReference type="NCBI Taxonomy" id="2795731"/>
    <lineage>
        <taxon>Bacteria</taxon>
        <taxon>Pseudomonadati</taxon>
        <taxon>Pseudomonadota</taxon>
        <taxon>Alphaproteobacteria</taxon>
        <taxon>Rhodobacterales</taxon>
        <taxon>Roseobacteraceae</taxon>
        <taxon>Pontibaca</taxon>
    </lineage>
</organism>
<evidence type="ECO:0000256" key="2">
    <source>
        <dbReference type="SAM" id="SignalP"/>
    </source>
</evidence>
<evidence type="ECO:0000256" key="1">
    <source>
        <dbReference type="SAM" id="MobiDB-lite"/>
    </source>
</evidence>
<accession>A0A934HRP5</accession>
<dbReference type="Proteomes" id="UP000613255">
    <property type="component" value="Unassembled WGS sequence"/>
</dbReference>
<proteinExistence type="predicted"/>